<accession>R2SUR6</accession>
<dbReference type="HOGENOM" id="CLU_057999_1_1_9"/>
<dbReference type="Pfam" id="PF06054">
    <property type="entry name" value="CoiA_nuc"/>
    <property type="match status" value="1"/>
</dbReference>
<evidence type="ECO:0000313" key="5">
    <source>
        <dbReference type="Proteomes" id="UP000013781"/>
    </source>
</evidence>
<dbReference type="AlphaFoldDB" id="R2SUR6"/>
<evidence type="ECO:0000313" key="3">
    <source>
        <dbReference type="EMBL" id="EOH98955.1"/>
    </source>
</evidence>
<feature type="domain" description="Competence protein CoiA nuclease-like" evidence="1">
    <location>
        <begin position="66"/>
        <end position="211"/>
    </location>
</feature>
<reference evidence="3 5" key="1">
    <citation type="submission" date="2013-02" db="EMBL/GenBank/DDBJ databases">
        <title>The Genome Sequence of Enterococcus moraviensis BAA-383.</title>
        <authorList>
            <consortium name="The Broad Institute Genome Sequencing Platform"/>
            <consortium name="The Broad Institute Genome Sequencing Center for Infectious Disease"/>
            <person name="Earl A.M."/>
            <person name="Gilmore M.S."/>
            <person name="Lebreton F."/>
            <person name="Walker B."/>
            <person name="Young S.K."/>
            <person name="Zeng Q."/>
            <person name="Gargeya S."/>
            <person name="Fitzgerald M."/>
            <person name="Haas B."/>
            <person name="Abouelleil A."/>
            <person name="Alvarado L."/>
            <person name="Arachchi H.M."/>
            <person name="Berlin A.M."/>
            <person name="Chapman S.B."/>
            <person name="Dewar J."/>
            <person name="Goldberg J."/>
            <person name="Griggs A."/>
            <person name="Gujja S."/>
            <person name="Hansen M."/>
            <person name="Howarth C."/>
            <person name="Imamovic A."/>
            <person name="Larimer J."/>
            <person name="McCowan C."/>
            <person name="Murphy C."/>
            <person name="Neiman D."/>
            <person name="Pearson M."/>
            <person name="Priest M."/>
            <person name="Roberts A."/>
            <person name="Saif S."/>
            <person name="Shea T."/>
            <person name="Sisk P."/>
            <person name="Sykes S."/>
            <person name="Wortman J."/>
            <person name="Nusbaum C."/>
            <person name="Birren B."/>
        </authorList>
    </citation>
    <scope>NUCLEOTIDE SEQUENCE [LARGE SCALE GENOMIC DNA]</scope>
    <source>
        <strain evidence="3 5">ATCC BAA-383</strain>
    </source>
</reference>
<dbReference type="OrthoDB" id="3784230at2"/>
<evidence type="ECO:0000259" key="1">
    <source>
        <dbReference type="Pfam" id="PF06054"/>
    </source>
</evidence>
<dbReference type="PATRIC" id="fig|1158609.3.peg.2177"/>
<gene>
    <name evidence="4" type="ORF">I586_01677</name>
    <name evidence="3" type="ORF">UAY_02224</name>
</gene>
<dbReference type="EMBL" id="AJAS01000016">
    <property type="protein sequence ID" value="EOH98955.1"/>
    <property type="molecule type" value="Genomic_DNA"/>
</dbReference>
<dbReference type="InterPro" id="IPR057253">
    <property type="entry name" value="CoiA-like_N"/>
</dbReference>
<dbReference type="Proteomes" id="UP000013781">
    <property type="component" value="Unassembled WGS sequence"/>
</dbReference>
<dbReference type="eggNOG" id="COG4469">
    <property type="taxonomic scope" value="Bacteria"/>
</dbReference>
<evidence type="ECO:0000313" key="6">
    <source>
        <dbReference type="Proteomes" id="UP000014157"/>
    </source>
</evidence>
<dbReference type="EMBL" id="ASWB01000002">
    <property type="protein sequence ID" value="EOT71870.1"/>
    <property type="molecule type" value="Genomic_DNA"/>
</dbReference>
<protein>
    <recommendedName>
        <fullName evidence="7">Competence protein CoiA</fullName>
    </recommendedName>
</protein>
<dbReference type="STRING" id="155617.RV09_GL002099"/>
<dbReference type="RefSeq" id="WP_010765592.1">
    <property type="nucleotide sequence ID" value="NZ_ASWB01000002.1"/>
</dbReference>
<dbReference type="InterPro" id="IPR010330">
    <property type="entry name" value="CoiA_nuc"/>
</dbReference>
<reference evidence="4 6" key="2">
    <citation type="submission" date="2013-03" db="EMBL/GenBank/DDBJ databases">
        <title>The Genome Sequence of Enterococcus moraviensis BAA-383 (PacBio/Illumina hybrid assembly).</title>
        <authorList>
            <consortium name="The Broad Institute Genomics Platform"/>
            <consortium name="The Broad Institute Genome Sequencing Center for Infectious Disease"/>
            <person name="Earl A."/>
            <person name="Russ C."/>
            <person name="Gilmore M."/>
            <person name="Surin D."/>
            <person name="Walker B."/>
            <person name="Young S."/>
            <person name="Zeng Q."/>
            <person name="Gargeya S."/>
            <person name="Fitzgerald M."/>
            <person name="Haas B."/>
            <person name="Abouelleil A."/>
            <person name="Allen A.W."/>
            <person name="Alvarado L."/>
            <person name="Arachchi H.M."/>
            <person name="Berlin A.M."/>
            <person name="Chapman S.B."/>
            <person name="Gainer-Dewar J."/>
            <person name="Goldberg J."/>
            <person name="Griggs A."/>
            <person name="Gujja S."/>
            <person name="Hansen M."/>
            <person name="Howarth C."/>
            <person name="Imamovic A."/>
            <person name="Ireland A."/>
            <person name="Larimer J."/>
            <person name="McCowan C."/>
            <person name="Murphy C."/>
            <person name="Pearson M."/>
            <person name="Poon T.W."/>
            <person name="Priest M."/>
            <person name="Roberts A."/>
            <person name="Saif S."/>
            <person name="Shea T."/>
            <person name="Sisk P."/>
            <person name="Sykes S."/>
            <person name="Wortman J."/>
            <person name="Nusbaum C."/>
            <person name="Birren B."/>
        </authorList>
    </citation>
    <scope>NUCLEOTIDE SEQUENCE [LARGE SCALE GENOMIC DNA]</scope>
    <source>
        <strain evidence="4 6">ATCC BAA-383</strain>
    </source>
</reference>
<evidence type="ECO:0000259" key="2">
    <source>
        <dbReference type="Pfam" id="PF25164"/>
    </source>
</evidence>
<feature type="domain" description="Competence protein CoiA-like N-terminal" evidence="2">
    <location>
        <begin position="16"/>
        <end position="61"/>
    </location>
</feature>
<evidence type="ECO:0000313" key="4">
    <source>
        <dbReference type="EMBL" id="EOT71870.1"/>
    </source>
</evidence>
<dbReference type="Proteomes" id="UP000014157">
    <property type="component" value="Unassembled WGS sequence"/>
</dbReference>
<keyword evidence="6" id="KW-1185">Reference proteome</keyword>
<organism evidence="3 5">
    <name type="scientific">Enterococcus moraviensis ATCC BAA-383</name>
    <dbReference type="NCBI Taxonomy" id="1158609"/>
    <lineage>
        <taxon>Bacteria</taxon>
        <taxon>Bacillati</taxon>
        <taxon>Bacillota</taxon>
        <taxon>Bacilli</taxon>
        <taxon>Lactobacillales</taxon>
        <taxon>Enterococcaceae</taxon>
        <taxon>Enterococcus</taxon>
    </lineage>
</organism>
<dbReference type="Pfam" id="PF25164">
    <property type="entry name" value="CoiA_N"/>
    <property type="match status" value="1"/>
</dbReference>
<evidence type="ECO:0008006" key="7">
    <source>
        <dbReference type="Google" id="ProtNLM"/>
    </source>
</evidence>
<comment type="caution">
    <text evidence="3">The sequence shown here is derived from an EMBL/GenBank/DDBJ whole genome shotgun (WGS) entry which is preliminary data.</text>
</comment>
<proteinExistence type="predicted"/>
<name>R2SUR6_9ENTE</name>
<sequence>MLKAYSETKEISTLLNLSRKEIEEQKKKKYYCPLCNQLVRIKNGQVKIPHFAHYNKSNCRIDSENETAEHLTLKSIFAMWCEKEKIEYELEKYLPELNQRPDLLIGNIALEIQCSTLSTKRLVERTENYRKHGYLPIWVCGKKLFSNDKNLSELTKNLCYYSTKLGFYLWTADWEKGEVCLCFNIEETWKKEVHVSRKAWSFYSHSLLKIFDYPNKSKLYCQRKYRVDELIQGYYAELNRKLYKRDEKIRLLQGILYNNGFHLLELPNWFYYPGLHIFCCRGSDLFLRMQIWKWVQFFDQNVFENLEVIHVLKTELEKSSDLFYELPNVPIDSLREECLNQIVTYLIECNHLVRVTNGWKVELGIAEHRMMDVRRWLKRIENKYLITATPHKNVIR</sequence>